<dbReference type="PANTHER" id="PTHR13497">
    <property type="entry name" value="HISTONE DEACETYLASE COMPLEX SUBUNIT SAP130"/>
    <property type="match status" value="1"/>
</dbReference>
<reference evidence="9 10" key="1">
    <citation type="journal article" date="2010" name="Science">
        <title>Genomic comparison of the ants Camponotus floridanus and Harpegnathos saltator.</title>
        <authorList>
            <person name="Bonasio R."/>
            <person name="Zhang G."/>
            <person name="Ye C."/>
            <person name="Mutti N.S."/>
            <person name="Fang X."/>
            <person name="Qin N."/>
            <person name="Donahue G."/>
            <person name="Yang P."/>
            <person name="Li Q."/>
            <person name="Li C."/>
            <person name="Zhang P."/>
            <person name="Huang Z."/>
            <person name="Berger S.L."/>
            <person name="Reinberg D."/>
            <person name="Wang J."/>
            <person name="Liebig J."/>
        </authorList>
    </citation>
    <scope>NUCLEOTIDE SEQUENCE [LARGE SCALE GENOMIC DNA]</scope>
    <source>
        <strain evidence="9 10">R22 G/1</strain>
    </source>
</reference>
<keyword evidence="6" id="KW-0539">Nucleus</keyword>
<gene>
    <name evidence="9" type="ORF">EAI_04999</name>
</gene>
<dbReference type="InterPro" id="IPR031963">
    <property type="entry name" value="SAP130_C"/>
</dbReference>
<dbReference type="EMBL" id="GL452928">
    <property type="protein sequence ID" value="EFN76568.1"/>
    <property type="molecule type" value="Genomic_DNA"/>
</dbReference>
<dbReference type="AlphaFoldDB" id="E2C663"/>
<dbReference type="InParanoid" id="E2C663"/>
<dbReference type="GO" id="GO:0000122">
    <property type="term" value="P:negative regulation of transcription by RNA polymerase II"/>
    <property type="evidence" value="ECO:0007669"/>
    <property type="project" value="TreeGrafter"/>
</dbReference>
<dbReference type="OrthoDB" id="10048604at2759"/>
<feature type="domain" description="Histone deacetylase complex subunit SAP130 C-terminal" evidence="8">
    <location>
        <begin position="2"/>
        <end position="214"/>
    </location>
</feature>
<feature type="compositionally biased region" description="Basic and acidic residues" evidence="7">
    <location>
        <begin position="35"/>
        <end position="61"/>
    </location>
</feature>
<keyword evidence="10" id="KW-1185">Reference proteome</keyword>
<sequence length="228" mass="26740">MSPRKKPRKQQLTGVELTEPRCTEVVMEFVTEDKTKKEMKEELKEKSPDKRHASNIHRDIKSPTQQAEVTIRLRPMPSLLGGSWKNKWGDSRLHHYRRPSDVRPREERRPTVAELAQQKHVLQKLNGWKVYHLSAQMEEFAELEKQAHEKLKMTLMLLESQQTSKNRHIDGLERVNDLIKGNLQRSTLISEGMNEARSQLGTIFQHKQPITEILQRCGNKRAQKKRDK</sequence>
<protein>
    <submittedName>
        <fullName evidence="9">Histone deacetylase complex subunit SAP130</fullName>
    </submittedName>
</protein>
<accession>E2C663</accession>
<comment type="subcellular location">
    <subcellularLocation>
        <location evidence="1">Nucleus</location>
    </subcellularLocation>
</comment>
<proteinExistence type="inferred from homology"/>
<keyword evidence="3" id="KW-0678">Repressor</keyword>
<dbReference type="OMA" id="TKKCVNK"/>
<evidence type="ECO:0000256" key="2">
    <source>
        <dbReference type="ARBA" id="ARBA00007859"/>
    </source>
</evidence>
<dbReference type="InterPro" id="IPR024137">
    <property type="entry name" value="His_deAcase_cplx_SAP130"/>
</dbReference>
<name>E2C663_HARSA</name>
<dbReference type="GO" id="GO:0070822">
    <property type="term" value="C:Sin3-type complex"/>
    <property type="evidence" value="ECO:0007669"/>
    <property type="project" value="TreeGrafter"/>
</dbReference>
<evidence type="ECO:0000256" key="6">
    <source>
        <dbReference type="ARBA" id="ARBA00023242"/>
    </source>
</evidence>
<organism evidence="10">
    <name type="scientific">Harpegnathos saltator</name>
    <name type="common">Jerdon's jumping ant</name>
    <dbReference type="NCBI Taxonomy" id="610380"/>
    <lineage>
        <taxon>Eukaryota</taxon>
        <taxon>Metazoa</taxon>
        <taxon>Ecdysozoa</taxon>
        <taxon>Arthropoda</taxon>
        <taxon>Hexapoda</taxon>
        <taxon>Insecta</taxon>
        <taxon>Pterygota</taxon>
        <taxon>Neoptera</taxon>
        <taxon>Endopterygota</taxon>
        <taxon>Hymenoptera</taxon>
        <taxon>Apocrita</taxon>
        <taxon>Aculeata</taxon>
        <taxon>Formicoidea</taxon>
        <taxon>Formicidae</taxon>
        <taxon>Ponerinae</taxon>
        <taxon>Ponerini</taxon>
        <taxon>Harpegnathos</taxon>
    </lineage>
</organism>
<evidence type="ECO:0000256" key="1">
    <source>
        <dbReference type="ARBA" id="ARBA00004123"/>
    </source>
</evidence>
<evidence type="ECO:0000313" key="9">
    <source>
        <dbReference type="EMBL" id="EFN76568.1"/>
    </source>
</evidence>
<feature type="region of interest" description="Disordered" evidence="7">
    <location>
        <begin position="35"/>
        <end position="62"/>
    </location>
</feature>
<keyword evidence="5" id="KW-0804">Transcription</keyword>
<dbReference type="Proteomes" id="UP000008237">
    <property type="component" value="Unassembled WGS sequence"/>
</dbReference>
<keyword evidence="4" id="KW-0805">Transcription regulation</keyword>
<evidence type="ECO:0000256" key="3">
    <source>
        <dbReference type="ARBA" id="ARBA00022491"/>
    </source>
</evidence>
<evidence type="ECO:0000256" key="7">
    <source>
        <dbReference type="SAM" id="MobiDB-lite"/>
    </source>
</evidence>
<dbReference type="PANTHER" id="PTHR13497:SF3">
    <property type="entry name" value="HISTONE DEACETYLASE COMPLEX SUBUNIT SAP130"/>
    <property type="match status" value="1"/>
</dbReference>
<evidence type="ECO:0000313" key="10">
    <source>
        <dbReference type="Proteomes" id="UP000008237"/>
    </source>
</evidence>
<feature type="region of interest" description="Disordered" evidence="7">
    <location>
        <begin position="90"/>
        <end position="110"/>
    </location>
</feature>
<evidence type="ECO:0000256" key="5">
    <source>
        <dbReference type="ARBA" id="ARBA00023163"/>
    </source>
</evidence>
<dbReference type="Pfam" id="PF16014">
    <property type="entry name" value="SAP130_C"/>
    <property type="match status" value="1"/>
</dbReference>
<evidence type="ECO:0000259" key="8">
    <source>
        <dbReference type="Pfam" id="PF16014"/>
    </source>
</evidence>
<comment type="similarity">
    <text evidence="2">Belongs to the SAP130 family.</text>
</comment>
<evidence type="ECO:0000256" key="4">
    <source>
        <dbReference type="ARBA" id="ARBA00023015"/>
    </source>
</evidence>
<dbReference type="STRING" id="610380.E2C663"/>